<keyword evidence="3 7" id="KW-0808">Transferase</keyword>
<dbReference type="Pfam" id="PF02123">
    <property type="entry name" value="RdRP_4"/>
    <property type="match status" value="1"/>
</dbReference>
<dbReference type="GO" id="GO:0003968">
    <property type="term" value="F:RNA-directed RNA polymerase activity"/>
    <property type="evidence" value="ECO:0007669"/>
    <property type="project" value="UniProtKB-KW"/>
</dbReference>
<sequence length="1310" mass="146998">MFYDFESAVATYKLNQEASDITHALMQYIFFTPAPPSVCDHLPGFLLTAWDPREPVISKAGFTLASKTLHDSETIGPGGQKYMCYPNMDRDEYSCATRLLTILGLRDIPMERKEDIHALGIPIPVFRKLLMACWHSTFHLDASHQFESATMRREAIENDIQLSATFTPQYYGIAPPVLIVILYADHVAFALRKDWLASQAYGFVASDVLDSGSTTTLLSIREVIGKFPRVTGRAGGKVFLNEDVISACPHAGALPQALLNRLEHSPTPGWEQILPINLFLLLFLDEVGEDLVHYLINDKQLFNLETPDVVKRLKEYHTYSRLWHKLPCLMINYARSTHARDFARRLYGLDTLPGRSQQYTLDFTSEQVMRSIDPVERALPEIRELPSGIKYLSFNHEAYYTLMPKIVRDSLRVLTKDHVTLQGLTEFFSARAYWGASGGAPGAKVTWDESGEKLRLNKRGALLALREQRIRDLVFYLHNKRTEHRVPVQWSTKAIKYEAGKLRSILNTTVEHYVLQGFITANFEANMRDDSWYSVGHSNPARIANQLRRLADLSHSVGYMWDYADFNINHNFILMAEEILARIDVMLERCTSPSGKELETLKKELYNCAAFTVTARFNTYLSDNDTGIVTQAKRGLQSGERDTSRVNSDSNDIDTRIVRHISKRMLGYDCIHPIVDESGDDAFETTASLSDAMLASSLYNLSGAAGQVYKISVSLPSYGGAAGEFLRLPPRAANRNGRGDPNRAVGGFSHGEVFSEPVPQPAERMAAFISQRQKLSRRGWHCPDALFQALVRVNCRLRRTLRSGKIITFVPDPRLVQLPAAFGGIGIQYKDKNMIVDSHKPYRVHSPARRVDCFYIPSGEGKTMLSMRHPTLFADHDSIVSAERLEGLRALAMETGDWSPTNAYLASCADLWAQAADVAELDGFSQRPILLTWGPDTVPKHFTGYGLLLKQLTGLRANKANRRSLMASGCPYREFSTWYKRDAFALACVGGSATRATISYSYYESKIPLPVMQYPTEHAGQIIRRSKTVIPDFEKLTLSGVESLTPVYADLLQSSFSGAWPKTELYDAIANYAGAMHEWQTTGTWRAKTITIDGLPTLSALRPFVTHQVVTSLGLAAINSRTATPLFNKNKVGYPAAVPVRHHYNGKPALLRPLGLTVGVSLTLLFDPKLLRRRTPGSRSFLRMYEVIGDAVKQARHQGSSKAILRDYQAWLSGYLGAPEHEQEFVARWLTADLSLLPPSNTDDSADLVTFIRDITCYTVEKLDDGLLLRTMSRYDAQHAACFFMLTERAINHLVLETIQTYYPGVSLKD</sequence>
<dbReference type="GO" id="GO:0000166">
    <property type="term" value="F:nucleotide binding"/>
    <property type="evidence" value="ECO:0007669"/>
    <property type="project" value="UniProtKB-KW"/>
</dbReference>
<protein>
    <recommendedName>
        <fullName evidence="1 7">RNA-directed RNA polymerase</fullName>
        <ecNumber evidence="1 7">2.7.7.48</ecNumber>
    </recommendedName>
</protein>
<reference evidence="8" key="1">
    <citation type="journal article" date="2014" name="Arch. Virol.">
        <title>Identification of novel double-stranded RNA mycoviruses of Fusarium virguliforme and evidence of their effects on virulence.</title>
        <authorList>
            <person name="Marvelli R.A."/>
            <person name="Hobbs H.A."/>
            <person name="Li S."/>
            <person name="McCoppin N.K."/>
            <person name="Domier L.L."/>
            <person name="Hartman G.L."/>
            <person name="Eastburn D.M."/>
        </authorList>
    </citation>
    <scope>NUCLEOTIDE SEQUENCE</scope>
</reference>
<keyword evidence="2 7" id="KW-0696">RNA-directed RNA polymerase</keyword>
<dbReference type="GO" id="GO:0003723">
    <property type="term" value="F:RNA binding"/>
    <property type="evidence" value="ECO:0007669"/>
    <property type="project" value="InterPro"/>
</dbReference>
<accession>H6UNN0</accession>
<comment type="catalytic activity">
    <reaction evidence="6 7">
        <text>RNA(n) + a ribonucleoside 5'-triphosphate = RNA(n+1) + diphosphate</text>
        <dbReference type="Rhea" id="RHEA:21248"/>
        <dbReference type="Rhea" id="RHEA-COMP:14527"/>
        <dbReference type="Rhea" id="RHEA-COMP:17342"/>
        <dbReference type="ChEBI" id="CHEBI:33019"/>
        <dbReference type="ChEBI" id="CHEBI:61557"/>
        <dbReference type="ChEBI" id="CHEBI:140395"/>
        <dbReference type="EC" id="2.7.7.48"/>
    </reaction>
</comment>
<proteinExistence type="predicted"/>
<evidence type="ECO:0000256" key="3">
    <source>
        <dbReference type="ARBA" id="ARBA00022679"/>
    </source>
</evidence>
<evidence type="ECO:0000256" key="5">
    <source>
        <dbReference type="ARBA" id="ARBA00022741"/>
    </source>
</evidence>
<organism evidence="8">
    <name type="scientific">Fusarium virguliforme dsRNA mycovirus 2</name>
    <dbReference type="NCBI Taxonomy" id="1141582"/>
    <lineage>
        <taxon>Viruses</taxon>
        <taxon>Riboviria</taxon>
        <taxon>Orthornavirae</taxon>
        <taxon>Duplornaviricota</taxon>
        <taxon>Chrymotiviricetes</taxon>
        <taxon>Ghabrivirales</taxon>
        <taxon>Alphatotivirineae</taxon>
        <taxon>Fusagraviridae</taxon>
        <taxon>Fusagravirus</taxon>
        <taxon>Fusagravirus go</taxon>
    </lineage>
</organism>
<evidence type="ECO:0000313" key="8">
    <source>
        <dbReference type="EMBL" id="AEZ54146.1"/>
    </source>
</evidence>
<dbReference type="InterPro" id="IPR043502">
    <property type="entry name" value="DNA/RNA_pol_sf"/>
</dbReference>
<evidence type="ECO:0000256" key="1">
    <source>
        <dbReference type="ARBA" id="ARBA00012494"/>
    </source>
</evidence>
<name>H6UNN0_9VIRU</name>
<dbReference type="EC" id="2.7.7.48" evidence="1 7"/>
<evidence type="ECO:0000256" key="4">
    <source>
        <dbReference type="ARBA" id="ARBA00022695"/>
    </source>
</evidence>
<keyword evidence="5 7" id="KW-0547">Nucleotide-binding</keyword>
<evidence type="ECO:0000256" key="2">
    <source>
        <dbReference type="ARBA" id="ARBA00022484"/>
    </source>
</evidence>
<keyword evidence="7" id="KW-0693">Viral RNA replication</keyword>
<dbReference type="SUPFAM" id="SSF56672">
    <property type="entry name" value="DNA/RNA polymerases"/>
    <property type="match status" value="1"/>
</dbReference>
<keyword evidence="4 7" id="KW-0548">Nucleotidyltransferase</keyword>
<dbReference type="EMBL" id="JN671443">
    <property type="protein sequence ID" value="AEZ54146.1"/>
    <property type="molecule type" value="Genomic_RNA"/>
</dbReference>
<dbReference type="InterPro" id="IPR001795">
    <property type="entry name" value="RNA-dir_pol_luteovirus"/>
</dbReference>
<dbReference type="GO" id="GO:0006351">
    <property type="term" value="P:DNA-templated transcription"/>
    <property type="evidence" value="ECO:0007669"/>
    <property type="project" value="InterPro"/>
</dbReference>
<evidence type="ECO:0000256" key="6">
    <source>
        <dbReference type="ARBA" id="ARBA00048744"/>
    </source>
</evidence>
<evidence type="ECO:0000256" key="7">
    <source>
        <dbReference type="RuleBase" id="RU364050"/>
    </source>
</evidence>